<dbReference type="SUPFAM" id="SSF54285">
    <property type="entry name" value="MoaD/ThiS"/>
    <property type="match status" value="1"/>
</dbReference>
<gene>
    <name evidence="1" type="ORF">DSAG12_00335</name>
</gene>
<organism evidence="1 2">
    <name type="scientific">Promethearchaeum syntrophicum</name>
    <dbReference type="NCBI Taxonomy" id="2594042"/>
    <lineage>
        <taxon>Archaea</taxon>
        <taxon>Promethearchaeati</taxon>
        <taxon>Promethearchaeota</taxon>
        <taxon>Promethearchaeia</taxon>
        <taxon>Promethearchaeales</taxon>
        <taxon>Promethearchaeaceae</taxon>
        <taxon>Promethearchaeum</taxon>
    </lineage>
</organism>
<dbReference type="EMBL" id="CP042905">
    <property type="protein sequence ID" value="QEE14522.1"/>
    <property type="molecule type" value="Genomic_DNA"/>
</dbReference>
<reference evidence="1 2" key="1">
    <citation type="journal article" date="2020" name="Nature">
        <title>Isolation of an archaeon at the prokaryote-eukaryote interface.</title>
        <authorList>
            <person name="Imachi H."/>
            <person name="Nobu M.K."/>
            <person name="Nakahara N."/>
            <person name="Morono Y."/>
            <person name="Ogawara M."/>
            <person name="Takaki Y."/>
            <person name="Takano Y."/>
            <person name="Uematsu K."/>
            <person name="Ikuta T."/>
            <person name="Ito M."/>
            <person name="Matsui Y."/>
            <person name="Miyazaki M."/>
            <person name="Murata K."/>
            <person name="Saito Y."/>
            <person name="Sakai S."/>
            <person name="Song C."/>
            <person name="Tasumi E."/>
            <person name="Yamanaka Y."/>
            <person name="Yamaguchi T."/>
            <person name="Kamagata Y."/>
            <person name="Tamaki H."/>
            <person name="Takai K."/>
        </authorList>
    </citation>
    <scope>NUCLEOTIDE SEQUENCE [LARGE SCALE GENOMIC DNA]</scope>
    <source>
        <strain evidence="1 2">MK-D1</strain>
    </source>
</reference>
<evidence type="ECO:0000313" key="2">
    <source>
        <dbReference type="Proteomes" id="UP000321408"/>
    </source>
</evidence>
<sequence length="102" mass="11671">MQEIIKIEFRIFANLRDILGFKIVFIDILKGSSIRDFLHIINEKYPNGPEFLRNIIDFEKNDILPYVKILIDGRILMGENILDTPITKNKSIVAIFPPVGGG</sequence>
<evidence type="ECO:0000313" key="1">
    <source>
        <dbReference type="EMBL" id="QEE14522.1"/>
    </source>
</evidence>
<dbReference type="InterPro" id="IPR016155">
    <property type="entry name" value="Mopterin_synth/thiamin_S_b"/>
</dbReference>
<dbReference type="KEGG" id="psyt:DSAG12_00335"/>
<dbReference type="InterPro" id="IPR003749">
    <property type="entry name" value="ThiS/MoaD-like"/>
</dbReference>
<dbReference type="Proteomes" id="UP000321408">
    <property type="component" value="Chromosome"/>
</dbReference>
<accession>A0A5B9D659</accession>
<dbReference type="RefSeq" id="WP_162306507.1">
    <property type="nucleotide sequence ID" value="NZ_CP042905.2"/>
</dbReference>
<keyword evidence="2" id="KW-1185">Reference proteome</keyword>
<dbReference type="GeneID" id="41328338"/>
<name>A0A5B9D659_9ARCH</name>
<reference evidence="1 2" key="2">
    <citation type="journal article" date="2024" name="Int. J. Syst. Evol. Microbiol.">
        <title>Promethearchaeum syntrophicum gen. nov., sp. nov., an anaerobic, obligately syntrophic archaeon, the first isolate of the lineage 'Asgard' archaea, and proposal of the new archaeal phylum Promethearchaeota phyl. nov. and kingdom Promethearchaeati regn. nov.</title>
        <authorList>
            <person name="Imachi H."/>
            <person name="Nobu M.K."/>
            <person name="Kato S."/>
            <person name="Takaki Y."/>
            <person name="Miyazaki M."/>
            <person name="Miyata M."/>
            <person name="Ogawara M."/>
            <person name="Saito Y."/>
            <person name="Sakai S."/>
            <person name="Tahara Y.O."/>
            <person name="Takano Y."/>
            <person name="Tasumi E."/>
            <person name="Uematsu K."/>
            <person name="Yoshimura T."/>
            <person name="Itoh T."/>
            <person name="Ohkuma M."/>
            <person name="Takai K."/>
        </authorList>
    </citation>
    <scope>NUCLEOTIDE SEQUENCE [LARGE SCALE GENOMIC DNA]</scope>
    <source>
        <strain evidence="1 2">MK-D1</strain>
    </source>
</reference>
<dbReference type="CDD" id="cd17040">
    <property type="entry name" value="Ubl_MoaD_like"/>
    <property type="match status" value="1"/>
</dbReference>
<dbReference type="Gene3D" id="3.10.20.30">
    <property type="match status" value="1"/>
</dbReference>
<protein>
    <submittedName>
        <fullName evidence="1">MoaD/ThiS family protein</fullName>
    </submittedName>
</protein>
<dbReference type="Pfam" id="PF02597">
    <property type="entry name" value="ThiS"/>
    <property type="match status" value="1"/>
</dbReference>
<dbReference type="InterPro" id="IPR012675">
    <property type="entry name" value="Beta-grasp_dom_sf"/>
</dbReference>
<dbReference type="AlphaFoldDB" id="A0A5B9D659"/>
<proteinExistence type="predicted"/>